<feature type="compositionally biased region" description="Basic and acidic residues" evidence="1">
    <location>
        <begin position="190"/>
        <end position="219"/>
    </location>
</feature>
<protein>
    <submittedName>
        <fullName evidence="2">Uncharacterized protein</fullName>
    </submittedName>
</protein>
<gene>
    <name evidence="2" type="ORF">NQ317_001056</name>
</gene>
<evidence type="ECO:0000313" key="3">
    <source>
        <dbReference type="Proteomes" id="UP001162164"/>
    </source>
</evidence>
<comment type="caution">
    <text evidence="2">The sequence shown here is derived from an EMBL/GenBank/DDBJ whole genome shotgun (WGS) entry which is preliminary data.</text>
</comment>
<feature type="region of interest" description="Disordered" evidence="1">
    <location>
        <begin position="190"/>
        <end position="225"/>
    </location>
</feature>
<evidence type="ECO:0000256" key="1">
    <source>
        <dbReference type="SAM" id="MobiDB-lite"/>
    </source>
</evidence>
<name>A0ABQ9JRP4_9CUCU</name>
<accession>A0ABQ9JRP4</accession>
<sequence length="316" mass="38019">MSGNGSADEQSEDGELQQSPVETKSKQEIADISASEEEGENVDALDIKPPQARMSSLSRNKRRDQERGHHKRTDRHRSERHSHRDKHLRNHCIQQRIGNIIKEPKKRYYSEKQSFEQVTYEVQYDRNYRGRKEESSSRSRHSDSRKHDEKKSKELRDSRYGRDAEKHKREHYEDEKRNRVDKALHDLRERLLSKRNEEGYSKAERSSHRERKYRDHNNEDPLQGEAGMYVKEIINITTEEKKYRKDKDKVSEEDKAEQEQRRDKLLEAEREMARLKEQTRVEENDVEKRQQKENMKKKNRMKKNACGKRRTSRNSF</sequence>
<dbReference type="EMBL" id="JAPWTJ010000253">
    <property type="protein sequence ID" value="KAJ8980549.1"/>
    <property type="molecule type" value="Genomic_DNA"/>
</dbReference>
<feature type="region of interest" description="Disordered" evidence="1">
    <location>
        <begin position="127"/>
        <end position="178"/>
    </location>
</feature>
<feature type="compositionally biased region" description="Basic residues" evidence="1">
    <location>
        <begin position="68"/>
        <end position="90"/>
    </location>
</feature>
<feature type="region of interest" description="Disordered" evidence="1">
    <location>
        <begin position="1"/>
        <end position="99"/>
    </location>
</feature>
<keyword evidence="3" id="KW-1185">Reference proteome</keyword>
<feature type="region of interest" description="Disordered" evidence="1">
    <location>
        <begin position="238"/>
        <end position="316"/>
    </location>
</feature>
<reference evidence="2" key="1">
    <citation type="journal article" date="2023" name="Insect Mol. Biol.">
        <title>Genome sequencing provides insights into the evolution of gene families encoding plant cell wall-degrading enzymes in longhorned beetles.</title>
        <authorList>
            <person name="Shin N.R."/>
            <person name="Okamura Y."/>
            <person name="Kirsch R."/>
            <person name="Pauchet Y."/>
        </authorList>
    </citation>
    <scope>NUCLEOTIDE SEQUENCE</scope>
    <source>
        <strain evidence="2">MMC_N1</strain>
    </source>
</reference>
<feature type="compositionally biased region" description="Basic and acidic residues" evidence="1">
    <location>
        <begin position="238"/>
        <end position="296"/>
    </location>
</feature>
<proteinExistence type="predicted"/>
<feature type="compositionally biased region" description="Basic residues" evidence="1">
    <location>
        <begin position="297"/>
        <end position="316"/>
    </location>
</feature>
<evidence type="ECO:0000313" key="2">
    <source>
        <dbReference type="EMBL" id="KAJ8980549.1"/>
    </source>
</evidence>
<organism evidence="2 3">
    <name type="scientific">Molorchus minor</name>
    <dbReference type="NCBI Taxonomy" id="1323400"/>
    <lineage>
        <taxon>Eukaryota</taxon>
        <taxon>Metazoa</taxon>
        <taxon>Ecdysozoa</taxon>
        <taxon>Arthropoda</taxon>
        <taxon>Hexapoda</taxon>
        <taxon>Insecta</taxon>
        <taxon>Pterygota</taxon>
        <taxon>Neoptera</taxon>
        <taxon>Endopterygota</taxon>
        <taxon>Coleoptera</taxon>
        <taxon>Polyphaga</taxon>
        <taxon>Cucujiformia</taxon>
        <taxon>Chrysomeloidea</taxon>
        <taxon>Cerambycidae</taxon>
        <taxon>Lamiinae</taxon>
        <taxon>Monochamini</taxon>
        <taxon>Molorchus</taxon>
    </lineage>
</organism>
<feature type="compositionally biased region" description="Acidic residues" evidence="1">
    <location>
        <begin position="34"/>
        <end position="43"/>
    </location>
</feature>
<dbReference type="Proteomes" id="UP001162164">
    <property type="component" value="Unassembled WGS sequence"/>
</dbReference>